<reference evidence="3 4" key="1">
    <citation type="submission" date="2016-08" db="EMBL/GenBank/DDBJ databases">
        <title>Hymenobacter coccineus sp. nov., Hymenobacter lapidarius sp. nov. and Hymenobacter glacialis sp. nov., isolated from Antarctic soil.</title>
        <authorList>
            <person name="Sedlacek I."/>
            <person name="Kralova S."/>
            <person name="Kyrova K."/>
            <person name="Maslanova I."/>
            <person name="Stankova E."/>
            <person name="Vrbovska V."/>
            <person name="Nemec M."/>
            <person name="Bartak M."/>
            <person name="Svec P."/>
            <person name="Busse H.-J."/>
            <person name="Pantucek R."/>
        </authorList>
    </citation>
    <scope>NUCLEOTIDE SEQUENCE [LARGE SCALE GENOMIC DNA]</scope>
    <source>
        <strain evidence="3 4">CCM 8648</strain>
    </source>
</reference>
<keyword evidence="1" id="KW-0812">Transmembrane</keyword>
<dbReference type="OrthoDB" id="885695at2"/>
<keyword evidence="2" id="KW-0732">Signal</keyword>
<dbReference type="AlphaFoldDB" id="A0A1G1SRF5"/>
<keyword evidence="1" id="KW-1133">Transmembrane helix</keyword>
<feature type="signal peptide" evidence="2">
    <location>
        <begin position="1"/>
        <end position="29"/>
    </location>
</feature>
<gene>
    <name evidence="3" type="ORF">BEN48_06295</name>
</gene>
<evidence type="ECO:0008006" key="5">
    <source>
        <dbReference type="Google" id="ProtNLM"/>
    </source>
</evidence>
<name>A0A1G1SRF5_9BACT</name>
<evidence type="ECO:0000313" key="4">
    <source>
        <dbReference type="Proteomes" id="UP000177791"/>
    </source>
</evidence>
<proteinExistence type="predicted"/>
<feature type="chain" id="PRO_5009578290" description="DUF3575 domain-containing protein" evidence="2">
    <location>
        <begin position="30"/>
        <end position="219"/>
    </location>
</feature>
<sequence length="219" mass="23939">MKCPKFTSRLLIVFFLLTALGATISRAQAQSFADSLAAPAAQVNLYRNAVRLDVGGILLLNIGTRAFNSNAVVLLPILLAYERQVSRRFSLVAEGLVNGGEAFERKSGLSVQGRWYAPLVSIWPALLGFYGAPVLGYRSVQFNSYSYGSALRRHYIGAGALLGCQAPLGRRSRMIIDISVGVMSWQKLGKVADSFYEPTAYYENEVLTADGRLGIGFRF</sequence>
<dbReference type="RefSeq" id="WP_070736179.1">
    <property type="nucleotide sequence ID" value="NZ_MDZC01000123.1"/>
</dbReference>
<evidence type="ECO:0000256" key="1">
    <source>
        <dbReference type="SAM" id="Phobius"/>
    </source>
</evidence>
<comment type="caution">
    <text evidence="3">The sequence shown here is derived from an EMBL/GenBank/DDBJ whole genome shotgun (WGS) entry which is preliminary data.</text>
</comment>
<accession>A0A1G1SRF5</accession>
<evidence type="ECO:0000313" key="3">
    <source>
        <dbReference type="EMBL" id="OGX81211.1"/>
    </source>
</evidence>
<dbReference type="Proteomes" id="UP000177791">
    <property type="component" value="Unassembled WGS sequence"/>
</dbReference>
<protein>
    <recommendedName>
        <fullName evidence="5">DUF3575 domain-containing protein</fullName>
    </recommendedName>
</protein>
<evidence type="ECO:0000256" key="2">
    <source>
        <dbReference type="SAM" id="SignalP"/>
    </source>
</evidence>
<keyword evidence="4" id="KW-1185">Reference proteome</keyword>
<keyword evidence="1" id="KW-0472">Membrane</keyword>
<dbReference type="EMBL" id="MDZC01000123">
    <property type="protein sequence ID" value="OGX81211.1"/>
    <property type="molecule type" value="Genomic_DNA"/>
</dbReference>
<feature type="transmembrane region" description="Helical" evidence="1">
    <location>
        <begin position="115"/>
        <end position="137"/>
    </location>
</feature>
<organism evidence="3 4">
    <name type="scientific">Hymenobacter glacialis</name>
    <dbReference type="NCBI Taxonomy" id="1908236"/>
    <lineage>
        <taxon>Bacteria</taxon>
        <taxon>Pseudomonadati</taxon>
        <taxon>Bacteroidota</taxon>
        <taxon>Cytophagia</taxon>
        <taxon>Cytophagales</taxon>
        <taxon>Hymenobacteraceae</taxon>
        <taxon>Hymenobacter</taxon>
    </lineage>
</organism>